<sequence>MNFFEKLQKKYGRYAVHGLMRYFTMLYAAGFVLSVTRPALYYQYLALDPERILHGEVWRLVSFLLYPPSSSLVWGLLLLLMYYSLGSTLENIWGSFRFNIFMFGGVFFHIIAAFADYFITGHTVYLTPANLNLSIFLAFALTFPEMQFYIYFVLPVKAKYLAVFYIVMAAGAFLMGGTAEKLEIVLCLMNLLLFFAWSGTLRRFSPAEIRRKAEFRRKMSGESGRKIVPVDRAAGAGKETRHRCAVCGRTELDAPELEFRYCSKCNGDYEYCSEHLYTHKHVE</sequence>
<comment type="caution">
    <text evidence="6">The sequence shown here is derived from an EMBL/GenBank/DDBJ whole genome shotgun (WGS) entry which is preliminary data.</text>
</comment>
<dbReference type="AlphaFoldDB" id="A0AAE3V969"/>
<evidence type="ECO:0000256" key="4">
    <source>
        <dbReference type="ARBA" id="ARBA00023136"/>
    </source>
</evidence>
<dbReference type="GO" id="GO:0016020">
    <property type="term" value="C:membrane"/>
    <property type="evidence" value="ECO:0007669"/>
    <property type="project" value="UniProtKB-SubCell"/>
</dbReference>
<gene>
    <name evidence="6" type="ORF">J2S20_000754</name>
</gene>
<evidence type="ECO:0008006" key="8">
    <source>
        <dbReference type="Google" id="ProtNLM"/>
    </source>
</evidence>
<feature type="transmembrane region" description="Helical" evidence="5">
    <location>
        <begin position="182"/>
        <end position="201"/>
    </location>
</feature>
<dbReference type="SUPFAM" id="SSF144091">
    <property type="entry name" value="Rhomboid-like"/>
    <property type="match status" value="1"/>
</dbReference>
<reference evidence="6" key="1">
    <citation type="submission" date="2023-07" db="EMBL/GenBank/DDBJ databases">
        <title>Genomic Encyclopedia of Type Strains, Phase IV (KMG-IV): sequencing the most valuable type-strain genomes for metagenomic binning, comparative biology and taxonomic classification.</title>
        <authorList>
            <person name="Goeker M."/>
        </authorList>
    </citation>
    <scope>NUCLEOTIDE SEQUENCE</scope>
    <source>
        <strain evidence="6">DSM 19659</strain>
    </source>
</reference>
<evidence type="ECO:0000256" key="5">
    <source>
        <dbReference type="SAM" id="Phobius"/>
    </source>
</evidence>
<dbReference type="Proteomes" id="UP001241537">
    <property type="component" value="Unassembled WGS sequence"/>
</dbReference>
<name>A0AAE3V969_9FIRM</name>
<keyword evidence="2 5" id="KW-0812">Transmembrane</keyword>
<dbReference type="RefSeq" id="WP_307253341.1">
    <property type="nucleotide sequence ID" value="NZ_JAUSTO010000003.1"/>
</dbReference>
<protein>
    <recommendedName>
        <fullName evidence="8">Peptidase S54 rhomboid domain-containing protein</fullName>
    </recommendedName>
</protein>
<accession>A0AAE3V969</accession>
<keyword evidence="3 5" id="KW-1133">Transmembrane helix</keyword>
<feature type="transmembrane region" description="Helical" evidence="5">
    <location>
        <begin position="160"/>
        <end position="176"/>
    </location>
</feature>
<keyword evidence="4 5" id="KW-0472">Membrane</keyword>
<feature type="transmembrane region" description="Helical" evidence="5">
    <location>
        <begin position="98"/>
        <end position="119"/>
    </location>
</feature>
<feature type="transmembrane region" description="Helical" evidence="5">
    <location>
        <begin position="131"/>
        <end position="153"/>
    </location>
</feature>
<comment type="subcellular location">
    <subcellularLocation>
        <location evidence="1">Membrane</location>
        <topology evidence="1">Multi-pass membrane protein</topology>
    </subcellularLocation>
</comment>
<evidence type="ECO:0000256" key="3">
    <source>
        <dbReference type="ARBA" id="ARBA00022989"/>
    </source>
</evidence>
<evidence type="ECO:0000313" key="6">
    <source>
        <dbReference type="EMBL" id="MDQ0152072.1"/>
    </source>
</evidence>
<evidence type="ECO:0000256" key="1">
    <source>
        <dbReference type="ARBA" id="ARBA00004141"/>
    </source>
</evidence>
<keyword evidence="7" id="KW-1185">Reference proteome</keyword>
<dbReference type="InterPro" id="IPR035952">
    <property type="entry name" value="Rhomboid-like_sf"/>
</dbReference>
<organism evidence="6 7">
    <name type="scientific">Moryella indoligenes</name>
    <dbReference type="NCBI Taxonomy" id="371674"/>
    <lineage>
        <taxon>Bacteria</taxon>
        <taxon>Bacillati</taxon>
        <taxon>Bacillota</taxon>
        <taxon>Clostridia</taxon>
        <taxon>Lachnospirales</taxon>
        <taxon>Lachnospiraceae</taxon>
        <taxon>Moryella</taxon>
    </lineage>
</organism>
<dbReference type="EMBL" id="JAUSTO010000003">
    <property type="protein sequence ID" value="MDQ0152072.1"/>
    <property type="molecule type" value="Genomic_DNA"/>
</dbReference>
<evidence type="ECO:0000313" key="7">
    <source>
        <dbReference type="Proteomes" id="UP001241537"/>
    </source>
</evidence>
<feature type="transmembrane region" description="Helical" evidence="5">
    <location>
        <begin position="21"/>
        <end position="44"/>
    </location>
</feature>
<feature type="transmembrane region" description="Helical" evidence="5">
    <location>
        <begin position="64"/>
        <end position="86"/>
    </location>
</feature>
<evidence type="ECO:0000256" key="2">
    <source>
        <dbReference type="ARBA" id="ARBA00022692"/>
    </source>
</evidence>
<dbReference type="Gene3D" id="1.20.1540.10">
    <property type="entry name" value="Rhomboid-like"/>
    <property type="match status" value="1"/>
</dbReference>
<proteinExistence type="predicted"/>